<dbReference type="Gene3D" id="1.25.40.10">
    <property type="entry name" value="Tetratricopeptide repeat domain"/>
    <property type="match status" value="1"/>
</dbReference>
<keyword evidence="6" id="KW-0560">Oxidoreductase</keyword>
<dbReference type="PROSITE" id="PS51471">
    <property type="entry name" value="FE2OG_OXY"/>
    <property type="match status" value="1"/>
</dbReference>
<evidence type="ECO:0000256" key="5">
    <source>
        <dbReference type="ARBA" id="ARBA00022964"/>
    </source>
</evidence>
<keyword evidence="7" id="KW-0408">Iron</keyword>
<dbReference type="PANTHER" id="PTHR10869:SF246">
    <property type="entry name" value="TRANSMEMBRANE PROLYL 4-HYDROXYLASE"/>
    <property type="match status" value="1"/>
</dbReference>
<dbReference type="GO" id="GO:0004656">
    <property type="term" value="F:procollagen-proline 4-dioxygenase activity"/>
    <property type="evidence" value="ECO:0007669"/>
    <property type="project" value="TreeGrafter"/>
</dbReference>
<evidence type="ECO:0000256" key="2">
    <source>
        <dbReference type="ARBA" id="ARBA00022723"/>
    </source>
</evidence>
<gene>
    <name evidence="10" type="ORF">SKP52_08890</name>
</gene>
<dbReference type="OrthoDB" id="269774at2"/>
<dbReference type="InterPro" id="IPR045054">
    <property type="entry name" value="P4HA-like"/>
</dbReference>
<dbReference type="InterPro" id="IPR011990">
    <property type="entry name" value="TPR-like_helical_dom_sf"/>
</dbReference>
<comment type="cofactor">
    <cofactor evidence="1">
        <name>L-ascorbate</name>
        <dbReference type="ChEBI" id="CHEBI:38290"/>
    </cofactor>
</comment>
<evidence type="ECO:0000259" key="9">
    <source>
        <dbReference type="PROSITE" id="PS51471"/>
    </source>
</evidence>
<name>A0A0A7PFD7_9SPHN</name>
<keyword evidence="8" id="KW-0325">Glycoprotein</keyword>
<keyword evidence="4" id="KW-0847">Vitamin C</keyword>
<dbReference type="PANTHER" id="PTHR10869">
    <property type="entry name" value="PROLYL 4-HYDROXYLASE ALPHA SUBUNIT"/>
    <property type="match status" value="1"/>
</dbReference>
<evidence type="ECO:0000256" key="7">
    <source>
        <dbReference type="ARBA" id="ARBA00023004"/>
    </source>
</evidence>
<dbReference type="AlphaFoldDB" id="A0A0A7PFD7"/>
<dbReference type="GO" id="GO:0005506">
    <property type="term" value="F:iron ion binding"/>
    <property type="evidence" value="ECO:0007669"/>
    <property type="project" value="InterPro"/>
</dbReference>
<sequence length="327" mass="35287">MLHGSPIEQANRLFAQKRPADGLALLKRAAKEGNVDALMQLAVFDFAGSHGARDLPRGRKWLRRAVEIGHVDGALMEVALVANGSGQAHPDWTGALALLRTAAQGDPVAAEQLELVERMSVDGQGRPDALPKGEPLSKTPHVVRYRALFSPAECAQVAAVAGPMLEPSAIVDPSTGTLRPHPVRTAMAAVIGPAKESLVIRAINHRLAAVTGTSTEQGEPLSVMRYDISQQYRMHIDALPGTANQRIKTAIIYLNHGYEGGETLFEHGPKIAGQQGDVIVFDNVRSDGSPDPLSRHAGLPIVRGVKWIATRWIREADYDPWTYRPGT</sequence>
<protein>
    <submittedName>
        <fullName evidence="10">Prolyl 4-hydroxylase alpha subunit</fullName>
    </submittedName>
</protein>
<dbReference type="SMART" id="SM00702">
    <property type="entry name" value="P4Hc"/>
    <property type="match status" value="1"/>
</dbReference>
<dbReference type="Pfam" id="PF13640">
    <property type="entry name" value="2OG-FeII_Oxy_3"/>
    <property type="match status" value="1"/>
</dbReference>
<keyword evidence="3" id="KW-0256">Endoplasmic reticulum</keyword>
<dbReference type="InterPro" id="IPR044862">
    <property type="entry name" value="Pro_4_hyd_alph_FE2OG_OXY"/>
</dbReference>
<dbReference type="STRING" id="1515612.SKP52_08890"/>
<evidence type="ECO:0000256" key="3">
    <source>
        <dbReference type="ARBA" id="ARBA00022824"/>
    </source>
</evidence>
<keyword evidence="2" id="KW-0479">Metal-binding</keyword>
<evidence type="ECO:0000313" key="11">
    <source>
        <dbReference type="Proteomes" id="UP000030907"/>
    </source>
</evidence>
<dbReference type="InterPro" id="IPR006620">
    <property type="entry name" value="Pro_4_hyd_alph"/>
</dbReference>
<evidence type="ECO:0000256" key="8">
    <source>
        <dbReference type="ARBA" id="ARBA00023180"/>
    </source>
</evidence>
<proteinExistence type="predicted"/>
<accession>A0A0A7PFD7</accession>
<dbReference type="HOGENOM" id="CLU_863072_0_0_5"/>
<dbReference type="KEGG" id="sphk:SKP52_08890"/>
<dbReference type="RefSeq" id="WP_039573985.1">
    <property type="nucleotide sequence ID" value="NZ_CP009122.1"/>
</dbReference>
<dbReference type="Proteomes" id="UP000030907">
    <property type="component" value="Chromosome"/>
</dbReference>
<evidence type="ECO:0000256" key="4">
    <source>
        <dbReference type="ARBA" id="ARBA00022896"/>
    </source>
</evidence>
<dbReference type="GO" id="GO:0031418">
    <property type="term" value="F:L-ascorbic acid binding"/>
    <property type="evidence" value="ECO:0007669"/>
    <property type="project" value="UniProtKB-KW"/>
</dbReference>
<dbReference type="SUPFAM" id="SSF81901">
    <property type="entry name" value="HCP-like"/>
    <property type="match status" value="1"/>
</dbReference>
<keyword evidence="11" id="KW-1185">Reference proteome</keyword>
<dbReference type="EMBL" id="CP009122">
    <property type="protein sequence ID" value="AJA08690.1"/>
    <property type="molecule type" value="Genomic_DNA"/>
</dbReference>
<organism evidence="10 11">
    <name type="scientific">Sphingopyxis fribergensis</name>
    <dbReference type="NCBI Taxonomy" id="1515612"/>
    <lineage>
        <taxon>Bacteria</taxon>
        <taxon>Pseudomonadati</taxon>
        <taxon>Pseudomonadota</taxon>
        <taxon>Alphaproteobacteria</taxon>
        <taxon>Sphingomonadales</taxon>
        <taxon>Sphingomonadaceae</taxon>
        <taxon>Sphingopyxis</taxon>
    </lineage>
</organism>
<reference evidence="10 11" key="1">
    <citation type="journal article" date="2015" name="Int. J. Syst. Evol. Microbiol.">
        <title>Description of Sphingopyxis fribergensis sp. nov. - a soil bacterium with the ability to degrade styrene and phenylacetic acid.</title>
        <authorList>
            <person name="Oelschlagel M."/>
            <person name="Ruckert C."/>
            <person name="Kalinowski J."/>
            <person name="Schmidt G."/>
            <person name="Schlomann M."/>
            <person name="Tischler D."/>
        </authorList>
    </citation>
    <scope>NUCLEOTIDE SEQUENCE [LARGE SCALE GENOMIC DNA]</scope>
    <source>
        <strain evidence="10 11">Kp5.2</strain>
    </source>
</reference>
<evidence type="ECO:0000256" key="1">
    <source>
        <dbReference type="ARBA" id="ARBA00001961"/>
    </source>
</evidence>
<dbReference type="Gene3D" id="2.60.120.620">
    <property type="entry name" value="q2cbj1_9rhob like domain"/>
    <property type="match status" value="1"/>
</dbReference>
<dbReference type="InterPro" id="IPR005123">
    <property type="entry name" value="Oxoglu/Fe-dep_dioxygenase_dom"/>
</dbReference>
<feature type="domain" description="Fe2OG dioxygenase" evidence="9">
    <location>
        <begin position="217"/>
        <end position="315"/>
    </location>
</feature>
<evidence type="ECO:0000313" key="10">
    <source>
        <dbReference type="EMBL" id="AJA08690.1"/>
    </source>
</evidence>
<evidence type="ECO:0000256" key="6">
    <source>
        <dbReference type="ARBA" id="ARBA00023002"/>
    </source>
</evidence>
<keyword evidence="5" id="KW-0223">Dioxygenase</keyword>